<dbReference type="SUPFAM" id="SSF51161">
    <property type="entry name" value="Trimeric LpxA-like enzymes"/>
    <property type="match status" value="1"/>
</dbReference>
<dbReference type="InterPro" id="IPR011004">
    <property type="entry name" value="Trimer_LpxA-like_sf"/>
</dbReference>
<dbReference type="Proteomes" id="UP000245702">
    <property type="component" value="Unassembled WGS sequence"/>
</dbReference>
<proteinExistence type="predicted"/>
<evidence type="ECO:0000313" key="4">
    <source>
        <dbReference type="Proteomes" id="UP000245702"/>
    </source>
</evidence>
<keyword evidence="4" id="KW-1185">Reference proteome</keyword>
<keyword evidence="1 3" id="KW-0808">Transferase</keyword>
<dbReference type="PANTHER" id="PTHR43300">
    <property type="entry name" value="ACETYLTRANSFERASE"/>
    <property type="match status" value="1"/>
</dbReference>
<organism evidence="3 4">
    <name type="scientific">Sporomusa sphaeroides DSM 2875</name>
    <dbReference type="NCBI Taxonomy" id="1337886"/>
    <lineage>
        <taxon>Bacteria</taxon>
        <taxon>Bacillati</taxon>
        <taxon>Bacillota</taxon>
        <taxon>Negativicutes</taxon>
        <taxon>Selenomonadales</taxon>
        <taxon>Sporomusaceae</taxon>
        <taxon>Sporomusa</taxon>
    </lineage>
</organism>
<dbReference type="PANTHER" id="PTHR43300:SF11">
    <property type="entry name" value="ACETYLTRANSFERASE RV3034C-RELATED"/>
    <property type="match status" value="1"/>
</dbReference>
<keyword evidence="2" id="KW-0677">Repeat</keyword>
<dbReference type="RefSeq" id="WP_075757605.1">
    <property type="nucleotide sequence ID" value="NZ_CP146991.1"/>
</dbReference>
<evidence type="ECO:0000256" key="2">
    <source>
        <dbReference type="ARBA" id="ARBA00022737"/>
    </source>
</evidence>
<comment type="caution">
    <text evidence="3">The sequence shown here is derived from an EMBL/GenBank/DDBJ whole genome shotgun (WGS) entry which is preliminary data.</text>
</comment>
<sequence>MSFFLNQNEHYRQYDIGDWTYGTPAVLSWGEGTTLKIGRFCSIANGVEIMLGGEHRSDWITTYPFNVLCEQAHSFTGHPKSKGDVIIGNDVWLGSKALILSGVKIGDGAVIGAHSVITKDVAPYSIVAGNPAKLYRLRFDEQVIRDLLRIAWWEWPFEKIKEAWPLLLSNRISDFIRIYG</sequence>
<dbReference type="PROSITE" id="PS00101">
    <property type="entry name" value="HEXAPEP_TRANSFERASES"/>
    <property type="match status" value="1"/>
</dbReference>
<dbReference type="EMBL" id="FCOW01000025">
    <property type="protein sequence ID" value="CVK20943.1"/>
    <property type="molecule type" value="Genomic_DNA"/>
</dbReference>
<dbReference type="EC" id="2.3.1.28" evidence="3"/>
<dbReference type="Pfam" id="PF00132">
    <property type="entry name" value="Hexapep"/>
    <property type="match status" value="1"/>
</dbReference>
<dbReference type="CDD" id="cd03349">
    <property type="entry name" value="LbH_XAT"/>
    <property type="match status" value="1"/>
</dbReference>
<dbReference type="InterPro" id="IPR001451">
    <property type="entry name" value="Hexapep"/>
</dbReference>
<evidence type="ECO:0000256" key="1">
    <source>
        <dbReference type="ARBA" id="ARBA00022679"/>
    </source>
</evidence>
<dbReference type="InterPro" id="IPR050179">
    <property type="entry name" value="Trans_hexapeptide_repeat"/>
</dbReference>
<dbReference type="GO" id="GO:0008811">
    <property type="term" value="F:chloramphenicol O-acetyltransferase activity"/>
    <property type="evidence" value="ECO:0007669"/>
    <property type="project" value="UniProtKB-EC"/>
</dbReference>
<evidence type="ECO:0000313" key="3">
    <source>
        <dbReference type="EMBL" id="CVK20943.1"/>
    </source>
</evidence>
<protein>
    <submittedName>
        <fullName evidence="3">Chloramphenicol acetyltransferase</fullName>
        <ecNumber evidence="3">2.3.1.28</ecNumber>
    </submittedName>
</protein>
<dbReference type="InterPro" id="IPR018357">
    <property type="entry name" value="Hexapep_transf_CS"/>
</dbReference>
<gene>
    <name evidence="3" type="primary">cat</name>
    <name evidence="3" type="ORF">SSPH_03615</name>
</gene>
<accession>A0ABM9W7C9</accession>
<reference evidence="3 4" key="1">
    <citation type="submission" date="2016-01" db="EMBL/GenBank/DDBJ databases">
        <authorList>
            <person name="Brown R."/>
        </authorList>
    </citation>
    <scope>NUCLEOTIDE SEQUENCE [LARGE SCALE GENOMIC DNA]</scope>
    <source>
        <strain evidence="3">Sporomusa sphaeroides DSM 2875</strain>
    </source>
</reference>
<name>A0ABM9W7C9_9FIRM</name>
<dbReference type="Gene3D" id="2.160.10.10">
    <property type="entry name" value="Hexapeptide repeat proteins"/>
    <property type="match status" value="1"/>
</dbReference>
<keyword evidence="3" id="KW-0012">Acyltransferase</keyword>